<reference evidence="4" key="1">
    <citation type="submission" date="2017-06" db="EMBL/GenBank/DDBJ databases">
        <authorList>
            <person name="Varghese N."/>
            <person name="Submissions S."/>
        </authorList>
    </citation>
    <scope>NUCLEOTIDE SEQUENCE [LARGE SCALE GENOMIC DNA]</scope>
    <source>
        <strain evidence="4">DSM 22348</strain>
    </source>
</reference>
<dbReference type="RefSeq" id="WP_042125041.1">
    <property type="nucleotide sequence ID" value="NZ_FZOL01000003.1"/>
</dbReference>
<sequence length="263" mass="27860">MKLKLDDQGHAVLQDGKPVYIYDDGKELPFDAAGTAGTISRLNGEAKSHRERAEAAEGKLKLFDGIEDGEAARKALETIKNIDEGKLIAAGKVEEIKLAAQKAAQDQVAAASKTHTEELAKAQQGLAQRDQTIHNLLIGGSFKGSKLISEKFAIPADMVESHFGKAFKVEEGKVVAYGDDGNKIFSRVRAGELADFDEALETLVERYPHKDYILKSSGANGGGAPNGGGGGSGGKKSVTRQQFDQLSPAEKSSFVSTGGTVTE</sequence>
<evidence type="ECO:0000313" key="4">
    <source>
        <dbReference type="Proteomes" id="UP000198407"/>
    </source>
</evidence>
<protein>
    <recommendedName>
        <fullName evidence="2">DUF6651 domain-containing protein</fullName>
    </recommendedName>
</protein>
<dbReference type="AlphaFoldDB" id="A0A239BSI0"/>
<feature type="domain" description="DUF6651" evidence="2">
    <location>
        <begin position="127"/>
        <end position="224"/>
    </location>
</feature>
<proteinExistence type="predicted"/>
<feature type="compositionally biased region" description="Polar residues" evidence="1">
    <location>
        <begin position="253"/>
        <end position="263"/>
    </location>
</feature>
<organism evidence="3 4">
    <name type="scientific">Pseudomonas japonica</name>
    <dbReference type="NCBI Taxonomy" id="256466"/>
    <lineage>
        <taxon>Bacteria</taxon>
        <taxon>Pseudomonadati</taxon>
        <taxon>Pseudomonadota</taxon>
        <taxon>Gammaproteobacteria</taxon>
        <taxon>Pseudomonadales</taxon>
        <taxon>Pseudomonadaceae</taxon>
        <taxon>Pseudomonas</taxon>
    </lineage>
</organism>
<dbReference type="STRING" id="1215104.GCA_000730585_02809"/>
<dbReference type="Pfam" id="PF20356">
    <property type="entry name" value="DUF6651"/>
    <property type="match status" value="1"/>
</dbReference>
<evidence type="ECO:0000256" key="1">
    <source>
        <dbReference type="SAM" id="MobiDB-lite"/>
    </source>
</evidence>
<feature type="compositionally biased region" description="Gly residues" evidence="1">
    <location>
        <begin position="219"/>
        <end position="234"/>
    </location>
</feature>
<dbReference type="Proteomes" id="UP000198407">
    <property type="component" value="Unassembled WGS sequence"/>
</dbReference>
<name>A0A239BSI0_9PSED</name>
<gene>
    <name evidence="3" type="ORF">SAMN05444352_103148</name>
</gene>
<evidence type="ECO:0000313" key="3">
    <source>
        <dbReference type="EMBL" id="SNS10368.1"/>
    </source>
</evidence>
<keyword evidence="4" id="KW-1185">Reference proteome</keyword>
<accession>A0A239BSI0</accession>
<feature type="region of interest" description="Disordered" evidence="1">
    <location>
        <begin position="215"/>
        <end position="263"/>
    </location>
</feature>
<dbReference type="EMBL" id="FZOL01000003">
    <property type="protein sequence ID" value="SNS10368.1"/>
    <property type="molecule type" value="Genomic_DNA"/>
</dbReference>
<evidence type="ECO:0000259" key="2">
    <source>
        <dbReference type="Pfam" id="PF20356"/>
    </source>
</evidence>
<dbReference type="OrthoDB" id="5465243at2"/>
<dbReference type="InterPro" id="IPR046593">
    <property type="entry name" value="DUF6651"/>
</dbReference>